<feature type="region of interest" description="Disordered" evidence="25">
    <location>
        <begin position="893"/>
        <end position="923"/>
    </location>
</feature>
<dbReference type="Gene3D" id="1.25.10.10">
    <property type="entry name" value="Leucine-rich Repeat Variant"/>
    <property type="match status" value="5"/>
</dbReference>
<evidence type="ECO:0000256" key="18">
    <source>
        <dbReference type="ARBA" id="ARBA00023254"/>
    </source>
</evidence>
<dbReference type="Proteomes" id="UP000249619">
    <property type="component" value="Unassembled WGS sequence"/>
</dbReference>
<accession>A0A364N2D2</accession>
<dbReference type="PROSITE" id="PS00915">
    <property type="entry name" value="PI3_4_KINASE_1"/>
    <property type="match status" value="1"/>
</dbReference>
<dbReference type="GO" id="GO:0045944">
    <property type="term" value="P:positive regulation of transcription by RNA polymerase II"/>
    <property type="evidence" value="ECO:0007669"/>
    <property type="project" value="UniProtKB-ARBA"/>
</dbReference>
<dbReference type="GO" id="GO:0005886">
    <property type="term" value="C:plasma membrane"/>
    <property type="evidence" value="ECO:0007669"/>
    <property type="project" value="UniProtKB-SubCell"/>
</dbReference>
<feature type="compositionally biased region" description="Acidic residues" evidence="25">
    <location>
        <begin position="899"/>
        <end position="923"/>
    </location>
</feature>
<dbReference type="GO" id="GO:0004674">
    <property type="term" value="F:protein serine/threonine kinase activity"/>
    <property type="evidence" value="ECO:0007669"/>
    <property type="project" value="UniProtKB-KW"/>
</dbReference>
<comment type="similarity">
    <text evidence="4">Belongs to the PI3/PI4-kinase family.</text>
</comment>
<dbReference type="GO" id="GO:0006995">
    <property type="term" value="P:cellular response to nitrogen starvation"/>
    <property type="evidence" value="ECO:0007669"/>
    <property type="project" value="UniProtKB-ARBA"/>
</dbReference>
<dbReference type="Pfam" id="PF08506">
    <property type="entry name" value="Cse1"/>
    <property type="match status" value="1"/>
</dbReference>
<name>A0A364N2D2_STELY</name>
<dbReference type="Gene3D" id="2.130.10.10">
    <property type="entry name" value="YVTN repeat-like/Quinoprotein amine dehydrogenase"/>
    <property type="match status" value="1"/>
</dbReference>
<evidence type="ECO:0000256" key="14">
    <source>
        <dbReference type="ARBA" id="ARBA00022777"/>
    </source>
</evidence>
<dbReference type="FunFam" id="1.25.10.10:FF:000371">
    <property type="entry name" value="Serine/threonine-protein kinase TOR"/>
    <property type="match status" value="1"/>
</dbReference>
<dbReference type="FunFam" id="1.10.1070.11:FF:000020">
    <property type="entry name" value="Serine/threonine-protein kinase TOR"/>
    <property type="match status" value="1"/>
</dbReference>
<keyword evidence="10" id="KW-0926">Vacuole</keyword>
<keyword evidence="17" id="KW-0539">Nucleus</keyword>
<keyword evidence="19" id="KW-0131">Cell cycle</keyword>
<feature type="domain" description="Importin N-terminal" evidence="26">
    <location>
        <begin position="24"/>
        <end position="99"/>
    </location>
</feature>
<dbReference type="InterPro" id="IPR014009">
    <property type="entry name" value="PIK_FAT"/>
</dbReference>
<evidence type="ECO:0000256" key="25">
    <source>
        <dbReference type="SAM" id="MobiDB-lite"/>
    </source>
</evidence>
<dbReference type="Gene3D" id="1.20.120.150">
    <property type="entry name" value="FKBP12-rapamycin binding domain"/>
    <property type="match status" value="1"/>
</dbReference>
<dbReference type="CDD" id="cd05169">
    <property type="entry name" value="PIKKc_TOR"/>
    <property type="match status" value="1"/>
</dbReference>
<dbReference type="InterPro" id="IPR050517">
    <property type="entry name" value="DDR_Repair_Kinase"/>
</dbReference>
<dbReference type="Pfam" id="PF11865">
    <property type="entry name" value="mTOR_dom"/>
    <property type="match status" value="1"/>
</dbReference>
<dbReference type="Pfam" id="PF23593">
    <property type="entry name" value="HEAT_ATR"/>
    <property type="match status" value="1"/>
</dbReference>
<dbReference type="GO" id="GO:0031932">
    <property type="term" value="C:TORC2 complex"/>
    <property type="evidence" value="ECO:0007669"/>
    <property type="project" value="TreeGrafter"/>
</dbReference>
<keyword evidence="14 30" id="KW-0418">Kinase</keyword>
<dbReference type="InterPro" id="IPR011989">
    <property type="entry name" value="ARM-like"/>
</dbReference>
<proteinExistence type="inferred from homology"/>
<evidence type="ECO:0000256" key="2">
    <source>
        <dbReference type="ARBA" id="ARBA00004413"/>
    </source>
</evidence>
<dbReference type="SUPFAM" id="SSF56112">
    <property type="entry name" value="Protein kinase-like (PK-like)"/>
    <property type="match status" value="1"/>
</dbReference>
<dbReference type="GO" id="GO:0000785">
    <property type="term" value="C:chromatin"/>
    <property type="evidence" value="ECO:0007669"/>
    <property type="project" value="UniProtKB-ARBA"/>
</dbReference>
<dbReference type="SUPFAM" id="SSF48371">
    <property type="entry name" value="ARM repeat"/>
    <property type="match status" value="3"/>
</dbReference>
<evidence type="ECO:0000256" key="10">
    <source>
        <dbReference type="ARBA" id="ARBA00022554"/>
    </source>
</evidence>
<dbReference type="EC" id="2.7.11.1" evidence="6"/>
<keyword evidence="18" id="KW-0469">Meiosis</keyword>
<organism evidence="30 31">
    <name type="scientific">Stemphylium lycopersici</name>
    <name type="common">Tomato gray leaf spot disease fungus</name>
    <name type="synonym">Thyrospora lycopersici</name>
    <dbReference type="NCBI Taxonomy" id="183478"/>
    <lineage>
        <taxon>Eukaryota</taxon>
        <taxon>Fungi</taxon>
        <taxon>Dikarya</taxon>
        <taxon>Ascomycota</taxon>
        <taxon>Pezizomycotina</taxon>
        <taxon>Dothideomycetes</taxon>
        <taxon>Pleosporomycetidae</taxon>
        <taxon>Pleosporales</taxon>
        <taxon>Pleosporineae</taxon>
        <taxon>Pleosporaceae</taxon>
        <taxon>Stemphylium</taxon>
    </lineage>
</organism>
<dbReference type="InterPro" id="IPR003151">
    <property type="entry name" value="PIK-rel_kinase_FAT"/>
</dbReference>
<evidence type="ECO:0000256" key="9">
    <source>
        <dbReference type="ARBA" id="ARBA00022527"/>
    </source>
</evidence>
<dbReference type="InterPro" id="IPR011009">
    <property type="entry name" value="Kinase-like_dom_sf"/>
</dbReference>
<dbReference type="SUPFAM" id="SSF47212">
    <property type="entry name" value="FKBP12-rapamycin-binding domain of FKBP-rapamycin-associated protein (FRAP)"/>
    <property type="match status" value="1"/>
</dbReference>
<comment type="caution">
    <text evidence="30">The sequence shown here is derived from an EMBL/GenBank/DDBJ whole genome shotgun (WGS) entry which is preliminary data.</text>
</comment>
<dbReference type="InterPro" id="IPR016024">
    <property type="entry name" value="ARM-type_fold"/>
</dbReference>
<dbReference type="PANTHER" id="PTHR11139:SF9">
    <property type="entry name" value="SERINE_THREONINE-PROTEIN KINASE MTOR"/>
    <property type="match status" value="1"/>
</dbReference>
<dbReference type="FunFam" id="1.25.10.10:FF:000487">
    <property type="entry name" value="Serine/threonine-protein kinase TOR"/>
    <property type="match status" value="1"/>
</dbReference>
<dbReference type="InterPro" id="IPR021133">
    <property type="entry name" value="HEAT_type_2"/>
</dbReference>
<comment type="function">
    <text evidence="20">Serine/threonine protein kinase which activates checkpoint signaling upon genotoxic stresses such as ionizing radiation (IR), ultraviolet light (UV), or DNA replication stalling, thereby acting as a DNA damage sensor. Recognizes the substrate consensus sequence [ST]-Q. Phosphorylates histone H2A to form H2AS128ph (gamma-H2A) at sites of DNA damage, involved in the regulation of DNA damage response mechanism. Required for the control of telomere length and genome stability.</text>
</comment>
<comment type="catalytic activity">
    <reaction evidence="22">
        <text>L-threonyl-[protein] + ATP = O-phospho-L-threonyl-[protein] + ADP + H(+)</text>
        <dbReference type="Rhea" id="RHEA:46608"/>
        <dbReference type="Rhea" id="RHEA-COMP:11060"/>
        <dbReference type="Rhea" id="RHEA-COMP:11605"/>
        <dbReference type="ChEBI" id="CHEBI:15378"/>
        <dbReference type="ChEBI" id="CHEBI:30013"/>
        <dbReference type="ChEBI" id="CHEBI:30616"/>
        <dbReference type="ChEBI" id="CHEBI:61977"/>
        <dbReference type="ChEBI" id="CHEBI:456216"/>
        <dbReference type="EC" id="2.7.11.1"/>
    </reaction>
</comment>
<dbReference type="InterPro" id="IPR036738">
    <property type="entry name" value="FRB_sf"/>
</dbReference>
<keyword evidence="12" id="KW-0677">Repeat</keyword>
<dbReference type="GO" id="GO:1901992">
    <property type="term" value="P:positive regulation of mitotic cell cycle phase transition"/>
    <property type="evidence" value="ECO:0007669"/>
    <property type="project" value="UniProtKB-ARBA"/>
</dbReference>
<evidence type="ECO:0000256" key="4">
    <source>
        <dbReference type="ARBA" id="ARBA00011031"/>
    </source>
</evidence>
<dbReference type="GO" id="GO:0044877">
    <property type="term" value="F:protein-containing complex binding"/>
    <property type="evidence" value="ECO:0007669"/>
    <property type="project" value="InterPro"/>
</dbReference>
<dbReference type="GO" id="GO:0031137">
    <property type="term" value="P:regulation of conjugation with cellular fusion"/>
    <property type="evidence" value="ECO:0007669"/>
    <property type="project" value="UniProtKB-ARBA"/>
</dbReference>
<dbReference type="SMART" id="SM01345">
    <property type="entry name" value="Rapamycin_bind"/>
    <property type="match status" value="1"/>
</dbReference>
<dbReference type="InterPro" id="IPR001494">
    <property type="entry name" value="Importin-beta_N"/>
</dbReference>
<dbReference type="Pfam" id="PF08771">
    <property type="entry name" value="FRB_dom"/>
    <property type="match status" value="1"/>
</dbReference>
<dbReference type="GO" id="GO:0010972">
    <property type="term" value="P:negative regulation of G2/M transition of mitotic cell cycle"/>
    <property type="evidence" value="ECO:0007669"/>
    <property type="project" value="UniProtKB-ARBA"/>
</dbReference>
<dbReference type="SMART" id="SM00146">
    <property type="entry name" value="PI3Kc"/>
    <property type="match status" value="1"/>
</dbReference>
<evidence type="ECO:0000313" key="30">
    <source>
        <dbReference type="EMBL" id="RAR10199.1"/>
    </source>
</evidence>
<evidence type="ECO:0000313" key="31">
    <source>
        <dbReference type="Proteomes" id="UP000249619"/>
    </source>
</evidence>
<dbReference type="GO" id="GO:0006886">
    <property type="term" value="P:intracellular protein transport"/>
    <property type="evidence" value="ECO:0007669"/>
    <property type="project" value="InterPro"/>
</dbReference>
<dbReference type="InterPro" id="IPR003152">
    <property type="entry name" value="FATC_dom"/>
</dbReference>
<dbReference type="Pfam" id="PF02260">
    <property type="entry name" value="FATC"/>
    <property type="match status" value="1"/>
</dbReference>
<evidence type="ECO:0000259" key="27">
    <source>
        <dbReference type="PROSITE" id="PS50290"/>
    </source>
</evidence>
<dbReference type="PROSITE" id="PS50166">
    <property type="entry name" value="IMPORTIN_B_NT"/>
    <property type="match status" value="1"/>
</dbReference>
<dbReference type="InterPro" id="IPR000403">
    <property type="entry name" value="PI3/4_kinase_cat_dom"/>
</dbReference>
<gene>
    <name evidence="30" type="ORF">DDE83_005160</name>
</gene>
<sequence>MDVAGLRDRIQATLDANAAIRQQAELDLKHAEEKPGFTGGLLDILEQEQNNAVRLSTVVYLKNRISKGWSPAEEYTQAIPIPEEEKTAFRNRLVPVLVASPPQVRLQLIPTLQKILAYDFPAKWPDFLDITIQLLNAGNIESVFAGVQCLLAICKIYRFKSGESRADFDKIVAMSFPQLLNIGNSLAGETSLEAGEILRTVLKVYKHAIYFDLPAPLREQQVMVGWCTLFLTVVGKEPPESSLPEDLDEREVNHWWKAKKWSYGNPAALGKNNEVDYTEVAKNFIANFAPEILKVYLQQVEKWVGKQVWLSKASLYYTLNFLDECVKPKSMYDLLKPHTDNLIAHLVFPVLCQSDEDIELFEEEPQEYLHRKLNFYEDVTAPDVAATNFLVTLTKSRRKQTFTVLNFVNEVVNRYEAAPDNEKNPREKEGALRMIGTLSGVILGKKSPIADQVEYFFVRHVFPEFRSPHGFLRARACDTLEKFEQLDFKDPNNLIIIYRNILESMADPTLPVRVSAALSLQPLIRHDVIRTNMKQNIPQVMQQLLKLANEVDVDALANVMEDFVEVFAPELTPFAVALSEQLRDTYLRIVRELVSRNQEKGEDSEYGDFLDEKSITALGVLQTIGTLILTLESTPDVLLHLETILMPVITITLENKLYDLYNEVFEIIDSCTFAAKSISGTMWQAFELIHRTFKAGAELYLEDMLPALENFVNYGTPMLAQNRAYLDAIVDMVRTIFKDDKVGGVDRICGCKLAEIIMLNMRGSVDDYIPEFIGLTMHVLTNDEPKVKSLRIHLMEVVINSIYYNPALALHVLETNGWTNKFFSLWFSSIDNFTRVHDKKLCISAICALLTLSAQNVPVSVQQGWPRLLQGVTRLFQTLPAALKNREEAKKEDTFDYSAEFEEEEDEEWEQEADWSNEADEAEDVKDESAAYLDFLNEEAQKFSSVDDDDDDELEEESLLETPLDKVEPYGMFKHALFRLQQEQPALYENLTKNLSPEEQQVVQSAVHQADVIEQVQAEAQAAAANGLPAPLQQDSPPRRDEQSPNSHFRTARPDPQSHRARVVAKLRHGNLPCAAQYQDVPMSRPTVSKAQTSYPIFAATFANKRPGVLIVGGGGGAGRSGVKNQITAFDFTSRAPNVQPLAELEVSKDDSVTCLENLSTKDGAILFAGNNSSEEDRLGGRNEHLRAYELRFPKDKTSAKSSEKADGSLEFLSKTSVFTTPQSVGGKKEGYQRIVRLSSPPPQRPSSNTPNRRIGAIASSLAGDENEVVVFSATSTKPTDQDVVERITLHKGQEANDLDIFTQAEGRFRIGYVTDQEVFVQDVHYDFEQRKSKEKGARSVDLLLLHLYEDGPGMVALRKTLPKHIKAATDMDVSLLDADEEGAYQIAIAIAAIDISLTVYTMDYHGPARDSLSTFHSFNSYENVHDVQMTKTVFSPFQKPEVPAGRQAPPQYLRLASTSLGNTISVETFQLQHTGSRYVLQTARSRNLFTAAAYLVVAMIVAVMALLIQSLVDPEGNLTKGILPAGLQNAAGQHKTFGETLREKRHDAILNNADSPVVKTSHRIADLLHLHLPHVLSEKAAEAARSEAKALVIHHDAESDGALSTEVHAGDEEVLKKHATARKWDELSHEEKKIWRSRLSEAGMWAVGEGETILKSIFFGQVGGLVGQAAQGEADKMAQQNPLSSTLDRIVHELRSKNDETRQRAANTLRQTVEAAHRGEEARDACPRSDVYTKISGLIVTGGDSNERIGGIHALNALIDFRGDDAGQKTTRFASYLRAVMRGQDITAMVVAAKALGRLAKPGGTLTAELVEAEVKGALEWLQLERLENRRFAAVLILRELAKNSPTLMYQWIAQIFEVIWVALRDPKVLIRESAAEAISACFEIISPRDSQMRQLWFGKVYDEILRGFTINTNEAIHGSLLTMKELLDKSAMFMNDQKYKETVEQVLKYREHRDALVRREVVLIIPILAAYSPTEFATKYLHQCMLHLQGLIRKDRDRDKAFVAIGQIANAVGVAISPYLEGILGFIQEGLIAKARNKSVINEAPIFQCLSMIAAAVGQALTKSVERLLDPIFSCGLSDSLFQALVDMAHYVPPSRPMIQEKLLDLLSQILAGRHFLPLGSPYQVSQPPQIWTRDHKDPQTIAPREAEIALALHTLGSFDFTGHVLNEFVRDVAIRYVEADNPEIRKRAALTCCQLFVKDPIVHQTSTHATKVVGDIIEKLLTVGVGDVDPVIRWDVLIALDARFDRHLGKADNVRTLFLALNDEVFGIREAAMSIIGRLTAVNPAYVFPSLRKVLLQLLTEVNYANSPRSKEESAKLISSLVGAADSLIKPLIDPIVEVLLPKCKDPNPEVASTTLKAIGDLATVGGEGMTKYIKDLMPVILDFMQDQTSDAKRFSALKALGQLATNAGYVIEPYREYPELMNILMSIVKTEPESDLRRETVRLMGTLGALDPDEYQKIMEQSPDKHLILEAQAITDVSLIMQGITPSNEEYYPTIVISTLMGLLKDPSLVQYHTAIVEAVMNIYATMGLKCVPFLNQVVPGFLHVIRSTPAGRSEGYFNQLSQLVRIVRQHIRPYLPSILATIKEYWSSSPQLQATILSLIEAIARSLEGEFKVYLADVLPLMLSVLDSDHTGKRLPSERVLHAFLIFGSSAEEYMHLIIPVMVKMFDKPGQPIQIRRHAIETLGRLSKQVNVSEFAARIVHPLCRVLSGSEPTLKQTALETLCALIFQLGPDYIHFVPTVNKILIAHKVPHENYGRIVSKLQKGEPLPQDLSPDERYGEDDEDMNPAEILTKKLAVNQQHLKQAWEASNKTTKEDWIEWMRRFSVELLRESPQQALRACTPLGSVYNPIARTLFNSAFVSCWTELYDQYQEELVRSIETALTSPNIPPEILQVLLNLAEFMEHDDKALPIDVRILGMYAGKCHAFAKALHYKELEFNAEQNSSAVEALISINNQLQQTDAAFGILRKAQNYHDVELKETWFEKLQKWDEALAAYQRRELEEPDSFDVTMGKMRCLHALGEWDLLSSLSKEKWANATQEYRKAIAPLAATAAWGLGKFADMDNYLGVMKEQSPDRAFFASILNIHNNRFEIAVDEIAKARKGLDTELSSLLGESYQRAYLPMIRVQMLAELEEIMQYKQNEGNTDKQKSMRKTWMKRLRGLQPNPEVWQRMIKVRQLVISPQEGTDMWIKYTNLCRKSNRMNLANKALQKLLDIESTGDSTVVEFVRHNAHEISHPVAYTTYKYMWADQNHKQEALDSMKDFTGRLSEDLAMRSRAAANPMMAQNGMNGMSNGQHMFSNMNPFAATNGHNGVNGLNGSSMLNGSATGSSPTDLADCHRLLAKCYLKQGDWQQELQDGEWEHEYVHEILAAYAAATRYNKDWYKAWHAWALANFEVINSITSKSDREATEVPNNIIHDHVIPAIQGFFKSIALSSTSSLQDTLRLLTLWFSYGGREGVNRTITEGTKSVPIDTWLEVIPQLLARINQPNAVVRQSIHQLLIEVGKAHPQALVFPLTVSMKSDVSRRQRSAKELMEAMREHSPKLVEQADLVSHELIRIAVLWHEQWHEGLEEASRLYFGDHNIDGMFATLAPLHAMLDKGPETLREISFIQSFGRELQEARDWCNTFRTSGEIGDLNQAWDLYYQVFRKIARQLPSLMTLELQYVSPKLKDAHDLELAVPGTYQVGKPVIRIISFDPVASVIQSKQRPRKLEMRGSDGKAHTHILKGHEDIRQDERVMQLFGLCNTLLSNDVESRKRHLNIQRYAAVPLSTQSGLLGFVPNSDTLHVLIREYRDSRKILLNIEHRIMLQMAPDYDCLTLMQKVEVFGYALDNTTGQDLYRVLWLKSKSSEAWLDRRTNYTRSLAVMSMVGYILGLGDRHPSNLMLDRVTGKIVHIDFGDCFEVAMHREKYPERVPFRLTRMLTYAMEVSNIEGSYRTTCEHVMRVLRSNKESVMAVLEAFIHDPLLTWRLNHRDASPVEPNYPSERRQSIMGGDPNAPGATTDPHQMSSIVGRPRHRSSIAPPQANDGVDAKEVQNARALQVLSRVKEKLTGRDFGKGEELGTEMQVDRLIKEATNLENLCQHYIGWCSFCREEMNEWIDEIIHHTQANGSFHASRLCASRQVDPVGFERLPDN</sequence>
<evidence type="ECO:0000256" key="8">
    <source>
        <dbReference type="ARBA" id="ARBA00022490"/>
    </source>
</evidence>
<dbReference type="PROSITE" id="PS00916">
    <property type="entry name" value="PI3_4_KINASE_2"/>
    <property type="match status" value="1"/>
</dbReference>
<feature type="domain" description="FATC" evidence="29">
    <location>
        <begin position="4062"/>
        <end position="4094"/>
    </location>
</feature>
<evidence type="ECO:0000256" key="24">
    <source>
        <dbReference type="PROSITE-ProRule" id="PRU00103"/>
    </source>
</evidence>
<dbReference type="PROSITE" id="PS51190">
    <property type="entry name" value="FATC"/>
    <property type="match status" value="1"/>
</dbReference>
<dbReference type="InterPro" id="IPR036940">
    <property type="entry name" value="PI3/4_kinase_cat_sf"/>
</dbReference>
<comment type="catalytic activity">
    <reaction evidence="23">
        <text>L-seryl-[protein] + ATP = O-phospho-L-seryl-[protein] + ADP + H(+)</text>
        <dbReference type="Rhea" id="RHEA:17989"/>
        <dbReference type="Rhea" id="RHEA-COMP:9863"/>
        <dbReference type="Rhea" id="RHEA-COMP:11604"/>
        <dbReference type="ChEBI" id="CHEBI:15378"/>
        <dbReference type="ChEBI" id="CHEBI:29999"/>
        <dbReference type="ChEBI" id="CHEBI:30616"/>
        <dbReference type="ChEBI" id="CHEBI:83421"/>
        <dbReference type="ChEBI" id="CHEBI:456216"/>
        <dbReference type="EC" id="2.7.11.1"/>
    </reaction>
</comment>
<dbReference type="GO" id="GO:0051321">
    <property type="term" value="P:meiotic cell cycle"/>
    <property type="evidence" value="ECO:0007669"/>
    <property type="project" value="UniProtKB-KW"/>
</dbReference>
<feature type="repeat" description="HEAT" evidence="24">
    <location>
        <begin position="2380"/>
        <end position="2412"/>
    </location>
</feature>
<dbReference type="SMART" id="SM00913">
    <property type="entry name" value="IBN_N"/>
    <property type="match status" value="1"/>
</dbReference>
<keyword evidence="7" id="KW-0813">Transport</keyword>
<evidence type="ECO:0000256" key="11">
    <source>
        <dbReference type="ARBA" id="ARBA00022679"/>
    </source>
</evidence>
<protein>
    <recommendedName>
        <fullName evidence="6">non-specific serine/threonine protein kinase</fullName>
        <ecNumber evidence="6">2.7.11.1</ecNumber>
    </recommendedName>
</protein>
<keyword evidence="13" id="KW-0547">Nucleotide-binding</keyword>
<feature type="region of interest" description="Disordered" evidence="25">
    <location>
        <begin position="3980"/>
        <end position="4034"/>
    </location>
</feature>
<dbReference type="EMBL" id="QGDH01000068">
    <property type="protein sequence ID" value="RAR10199.1"/>
    <property type="molecule type" value="Genomic_DNA"/>
</dbReference>
<dbReference type="SMART" id="SM01346">
    <property type="entry name" value="DUF3385"/>
    <property type="match status" value="1"/>
</dbReference>
<evidence type="ECO:0000259" key="28">
    <source>
        <dbReference type="PROSITE" id="PS51189"/>
    </source>
</evidence>
<dbReference type="GO" id="GO:0005634">
    <property type="term" value="C:nucleus"/>
    <property type="evidence" value="ECO:0007669"/>
    <property type="project" value="UniProtKB-SubCell"/>
</dbReference>
<dbReference type="GO" id="GO:0042254">
    <property type="term" value="P:ribosome biogenesis"/>
    <property type="evidence" value="ECO:0007669"/>
    <property type="project" value="UniProtKB-ARBA"/>
</dbReference>
<evidence type="ECO:0000256" key="17">
    <source>
        <dbReference type="ARBA" id="ARBA00023242"/>
    </source>
</evidence>
<dbReference type="InterPro" id="IPR015943">
    <property type="entry name" value="WD40/YVTN_repeat-like_dom_sf"/>
</dbReference>
<dbReference type="InterPro" id="IPR024585">
    <property type="entry name" value="mTOR_dom"/>
</dbReference>
<dbReference type="SMART" id="SM01343">
    <property type="entry name" value="FATC"/>
    <property type="match status" value="1"/>
</dbReference>
<dbReference type="GO" id="GO:0038202">
    <property type="term" value="P:TORC1 signaling"/>
    <property type="evidence" value="ECO:0007669"/>
    <property type="project" value="TreeGrafter"/>
</dbReference>
<dbReference type="OrthoDB" id="381190at2759"/>
<dbReference type="Gene3D" id="1.10.1070.11">
    <property type="entry name" value="Phosphatidylinositol 3-/4-kinase, catalytic domain"/>
    <property type="match status" value="1"/>
</dbReference>
<evidence type="ECO:0000256" key="3">
    <source>
        <dbReference type="ARBA" id="ARBA00004496"/>
    </source>
</evidence>
<keyword evidence="16" id="KW-0653">Protein transport</keyword>
<dbReference type="InterPro" id="IPR026683">
    <property type="entry name" value="TOR_cat"/>
</dbReference>
<dbReference type="GO" id="GO:0000329">
    <property type="term" value="C:fungal-type vacuole membrane"/>
    <property type="evidence" value="ECO:0007669"/>
    <property type="project" value="UniProtKB-ARBA"/>
</dbReference>
<comment type="subcellular location">
    <subcellularLocation>
        <location evidence="2">Cell membrane</location>
        <topology evidence="2">Peripheral membrane protein</topology>
        <orientation evidence="2">Cytoplasmic side</orientation>
    </subcellularLocation>
    <subcellularLocation>
        <location evidence="3">Cytoplasm</location>
    </subcellularLocation>
    <subcellularLocation>
        <location evidence="1">Nucleus</location>
    </subcellularLocation>
    <subcellularLocation>
        <location evidence="21">Vacuole membrane</location>
        <topology evidence="21">Peripheral membrane protein</topology>
        <orientation evidence="21">Cytoplasmic side</orientation>
    </subcellularLocation>
</comment>
<feature type="compositionally biased region" description="Low complexity" evidence="25">
    <location>
        <begin position="1021"/>
        <end position="1034"/>
    </location>
</feature>
<evidence type="ECO:0000256" key="1">
    <source>
        <dbReference type="ARBA" id="ARBA00004123"/>
    </source>
</evidence>
<keyword evidence="11" id="KW-0808">Transferase</keyword>
<dbReference type="FunFam" id="3.30.1010.10:FF:000004">
    <property type="entry name" value="Serine/threonine-protein kinase TOR"/>
    <property type="match status" value="1"/>
</dbReference>
<evidence type="ECO:0000256" key="16">
    <source>
        <dbReference type="ARBA" id="ARBA00022927"/>
    </source>
</evidence>
<dbReference type="InterPro" id="IPR057564">
    <property type="entry name" value="HEAT_ATR"/>
</dbReference>
<dbReference type="Pfam" id="PF00454">
    <property type="entry name" value="PI3_PI4_kinase"/>
    <property type="match status" value="1"/>
</dbReference>
<evidence type="ECO:0000256" key="22">
    <source>
        <dbReference type="ARBA" id="ARBA00047899"/>
    </source>
</evidence>
<keyword evidence="15" id="KW-0067">ATP-binding</keyword>
<dbReference type="PROSITE" id="PS50290">
    <property type="entry name" value="PI3_4_KINASE_3"/>
    <property type="match status" value="1"/>
</dbReference>
<dbReference type="Pfam" id="PF03810">
    <property type="entry name" value="IBN_N"/>
    <property type="match status" value="1"/>
</dbReference>
<dbReference type="FunFam" id="1.25.10.10:FF:000582">
    <property type="entry name" value="Serine/threonine-protein kinase TOR"/>
    <property type="match status" value="1"/>
</dbReference>
<reference evidence="31" key="1">
    <citation type="submission" date="2018-05" db="EMBL/GenBank/DDBJ databases">
        <title>Draft genome sequence of Stemphylium lycopersici strain CIDEFI 213.</title>
        <authorList>
            <person name="Medina R."/>
            <person name="Franco M.E.E."/>
            <person name="Lucentini C.G."/>
            <person name="Saparrat M.C.N."/>
            <person name="Balatti P.A."/>
        </authorList>
    </citation>
    <scope>NUCLEOTIDE SEQUENCE [LARGE SCALE GENOMIC DNA]</scope>
    <source>
        <strain evidence="31">CIDEFI 213</strain>
    </source>
</reference>
<dbReference type="InterPro" id="IPR013713">
    <property type="entry name" value="XPO2_central"/>
</dbReference>
<dbReference type="GO" id="GO:0016242">
    <property type="term" value="P:negative regulation of macroautophagy"/>
    <property type="evidence" value="ECO:0007669"/>
    <property type="project" value="TreeGrafter"/>
</dbReference>
<dbReference type="FunFam" id="1.25.10.10:FF:000244">
    <property type="entry name" value="Nonsense-mediated mRNA decay protein"/>
    <property type="match status" value="1"/>
</dbReference>
<comment type="subunit">
    <text evidence="5">Associates with DNA double-strand breaks.</text>
</comment>
<dbReference type="PROSITE" id="PS50077">
    <property type="entry name" value="HEAT_REPEAT"/>
    <property type="match status" value="1"/>
</dbReference>
<dbReference type="FunFam" id="1.25.10.10:FF:000446">
    <property type="entry name" value="Serine/threonine-protein kinase TOR"/>
    <property type="match status" value="1"/>
</dbReference>
<feature type="domain" description="PI3K/PI4K catalytic" evidence="27">
    <location>
        <begin position="3698"/>
        <end position="4018"/>
    </location>
</feature>
<feature type="domain" description="FAT" evidence="28">
    <location>
        <begin position="2919"/>
        <end position="3524"/>
    </location>
</feature>
<dbReference type="GO" id="GO:0031931">
    <property type="term" value="C:TORC1 complex"/>
    <property type="evidence" value="ECO:0007669"/>
    <property type="project" value="TreeGrafter"/>
</dbReference>
<evidence type="ECO:0000256" key="12">
    <source>
        <dbReference type="ARBA" id="ARBA00022737"/>
    </source>
</evidence>
<dbReference type="PROSITE" id="PS51189">
    <property type="entry name" value="FAT"/>
    <property type="match status" value="1"/>
</dbReference>
<evidence type="ECO:0000256" key="13">
    <source>
        <dbReference type="ARBA" id="ARBA00022741"/>
    </source>
</evidence>
<keyword evidence="9" id="KW-0723">Serine/threonine-protein kinase</keyword>
<dbReference type="Pfam" id="PF02259">
    <property type="entry name" value="FAT"/>
    <property type="match status" value="1"/>
</dbReference>
<dbReference type="GO" id="GO:0031267">
    <property type="term" value="F:small GTPase binding"/>
    <property type="evidence" value="ECO:0007669"/>
    <property type="project" value="InterPro"/>
</dbReference>
<evidence type="ECO:0000259" key="29">
    <source>
        <dbReference type="PROSITE" id="PS51190"/>
    </source>
</evidence>
<dbReference type="InterPro" id="IPR018936">
    <property type="entry name" value="PI3/4_kinase_CS"/>
</dbReference>
<dbReference type="Gene3D" id="3.30.1010.10">
    <property type="entry name" value="Phosphatidylinositol 3-kinase Catalytic Subunit, Chain A, domain 4"/>
    <property type="match status" value="1"/>
</dbReference>
<evidence type="ECO:0000256" key="20">
    <source>
        <dbReference type="ARBA" id="ARBA00025079"/>
    </source>
</evidence>
<dbReference type="STRING" id="183478.A0A364N2D2"/>
<evidence type="ECO:0000256" key="19">
    <source>
        <dbReference type="ARBA" id="ARBA00023306"/>
    </source>
</evidence>
<keyword evidence="31" id="KW-1185">Reference proteome</keyword>
<evidence type="ECO:0000259" key="26">
    <source>
        <dbReference type="PROSITE" id="PS50166"/>
    </source>
</evidence>
<keyword evidence="8" id="KW-0963">Cytoplasm</keyword>
<dbReference type="GO" id="GO:1905356">
    <property type="term" value="P:regulation of snRNA pseudouridine synthesis"/>
    <property type="evidence" value="ECO:0007669"/>
    <property type="project" value="UniProtKB-ARBA"/>
</dbReference>
<dbReference type="GO" id="GO:0005524">
    <property type="term" value="F:ATP binding"/>
    <property type="evidence" value="ECO:0007669"/>
    <property type="project" value="UniProtKB-KW"/>
</dbReference>
<evidence type="ECO:0000256" key="23">
    <source>
        <dbReference type="ARBA" id="ARBA00048679"/>
    </source>
</evidence>
<evidence type="ECO:0000256" key="5">
    <source>
        <dbReference type="ARBA" id="ARBA00011370"/>
    </source>
</evidence>
<evidence type="ECO:0000256" key="15">
    <source>
        <dbReference type="ARBA" id="ARBA00022840"/>
    </source>
</evidence>
<evidence type="ECO:0000256" key="21">
    <source>
        <dbReference type="ARBA" id="ARBA00029427"/>
    </source>
</evidence>
<evidence type="ECO:0000256" key="6">
    <source>
        <dbReference type="ARBA" id="ARBA00012513"/>
    </source>
</evidence>
<dbReference type="FunFam" id="1.20.120.150:FF:000001">
    <property type="entry name" value="Serine/threonine-protein kinase TOR"/>
    <property type="match status" value="1"/>
</dbReference>
<evidence type="ECO:0000256" key="7">
    <source>
        <dbReference type="ARBA" id="ARBA00022448"/>
    </source>
</evidence>
<feature type="region of interest" description="Disordered" evidence="25">
    <location>
        <begin position="1021"/>
        <end position="1061"/>
    </location>
</feature>
<dbReference type="PANTHER" id="PTHR11139">
    <property type="entry name" value="ATAXIA TELANGIECTASIA MUTATED ATM -RELATED"/>
    <property type="match status" value="1"/>
</dbReference>
<dbReference type="InterPro" id="IPR009076">
    <property type="entry name" value="FRB_dom"/>
</dbReference>